<gene>
    <name evidence="2" type="ORF">HMPREF6485_2040</name>
</gene>
<evidence type="ECO:0000313" key="3">
    <source>
        <dbReference type="Proteomes" id="UP000003112"/>
    </source>
</evidence>
<dbReference type="Proteomes" id="UP000003112">
    <property type="component" value="Unassembled WGS sequence"/>
</dbReference>
<evidence type="ECO:0008006" key="4">
    <source>
        <dbReference type="Google" id="ProtNLM"/>
    </source>
</evidence>
<feature type="chain" id="PRO_5003207022" description="Lipoprotein" evidence="1">
    <location>
        <begin position="31"/>
        <end position="510"/>
    </location>
</feature>
<evidence type="ECO:0000313" key="2">
    <source>
        <dbReference type="EMBL" id="EFU30079.1"/>
    </source>
</evidence>
<accession>E6K8V4</accession>
<feature type="signal peptide" evidence="1">
    <location>
        <begin position="1"/>
        <end position="30"/>
    </location>
</feature>
<dbReference type="AlphaFoldDB" id="E6K8V4"/>
<keyword evidence="1" id="KW-0732">Signal</keyword>
<evidence type="ECO:0000256" key="1">
    <source>
        <dbReference type="SAM" id="SignalP"/>
    </source>
</evidence>
<comment type="caution">
    <text evidence="2">The sequence shown here is derived from an EMBL/GenBank/DDBJ whole genome shotgun (WGS) entry which is preliminary data.</text>
</comment>
<dbReference type="EMBL" id="AEPD01000031">
    <property type="protein sequence ID" value="EFU30079.1"/>
    <property type="molecule type" value="Genomic_DNA"/>
</dbReference>
<dbReference type="PROSITE" id="PS51257">
    <property type="entry name" value="PROKAR_LIPOPROTEIN"/>
    <property type="match status" value="1"/>
</dbReference>
<sequence length="510" mass="58021">MTIKIITMNIKLSYHWAAAVLLAVATSCSNNDITTENGTKPTTDKNETKQISFIAGNERTRTSLNYDTSDFYWEDGDKIYVKDDDNTFQHSSNSVSGTKVPNFKFMMPGKYTRSSYTVYYPGKNGTDNKVTIASSQIQNGPDNTLHFGTVGDCGTGIATLQNGQYKFTLNHSAAYLCFKPTYDHPLTSTYITKIEVTADKNIAGDYTLGEDGKLNGTGSSKIITLTPKLNGTDGLPMQNSEDGKSCAAGRMFMVIMPGKYEFTIKYYITDTETKVSGVITKKFKSFEYTANGYYDMPATLTMRAYEDDYYTWDAKKDYWYNHKDDQPKGSNYPTETDVERWFNGIKFPTAASNSAKDCPNANELTWYCMKGDPHWDNTTLWTVWKHLYTGGMWFKKKSVIASENGKDPVYLTNYSFDNTDRTTKKTFETPPSNKRVLKGKPDNYRDYFFLPAMGNYASGKLKNFREYGFYWTKTPEPYFDKAYNLFFNDKEAGLSNISDRENGYKLWTSQ</sequence>
<dbReference type="HOGENOM" id="CLU_035806_0_0_10"/>
<reference evidence="2 3" key="1">
    <citation type="submission" date="2010-10" db="EMBL/GenBank/DDBJ databases">
        <authorList>
            <person name="Muzny D."/>
            <person name="Qin X."/>
            <person name="Deng J."/>
            <person name="Jiang H."/>
            <person name="Liu Y."/>
            <person name="Qu J."/>
            <person name="Song X.-Z."/>
            <person name="Zhang L."/>
            <person name="Thornton R."/>
            <person name="Coyle M."/>
            <person name="Francisco L."/>
            <person name="Jackson L."/>
            <person name="Javaid M."/>
            <person name="Korchina V."/>
            <person name="Kovar C."/>
            <person name="Mata R."/>
            <person name="Mathew T."/>
            <person name="Ngo R."/>
            <person name="Nguyen L."/>
            <person name="Nguyen N."/>
            <person name="Okwuonu G."/>
            <person name="Ongeri F."/>
            <person name="Pham C."/>
            <person name="Simmons D."/>
            <person name="Wilczek-Boney K."/>
            <person name="Hale W."/>
            <person name="Jakkamsetti A."/>
            <person name="Pham P."/>
            <person name="Ruth R."/>
            <person name="San Lucas F."/>
            <person name="Warren J."/>
            <person name="Zhang J."/>
            <person name="Zhao Z."/>
            <person name="Zhou C."/>
            <person name="Zhu D."/>
            <person name="Lee S."/>
            <person name="Bess C."/>
            <person name="Blankenburg K."/>
            <person name="Forbes L."/>
            <person name="Fu Q."/>
            <person name="Gubbala S."/>
            <person name="Hirani K."/>
            <person name="Jayaseelan J.C."/>
            <person name="Lara F."/>
            <person name="Munidasa M."/>
            <person name="Palculict T."/>
            <person name="Patil S."/>
            <person name="Pu L.-L."/>
            <person name="Saada N."/>
            <person name="Tang L."/>
            <person name="Weissenberger G."/>
            <person name="Zhu Y."/>
            <person name="Hemphill L."/>
            <person name="Shang Y."/>
            <person name="Youmans B."/>
            <person name="Ayvaz T."/>
            <person name="Ross M."/>
            <person name="Santibanez J."/>
            <person name="Aqrawi P."/>
            <person name="Gross S."/>
            <person name="Joshi V."/>
            <person name="Fowler G."/>
            <person name="Nazareth L."/>
            <person name="Reid J."/>
            <person name="Worley K."/>
            <person name="Petrosino J."/>
            <person name="Highlander S."/>
            <person name="Gibbs R."/>
        </authorList>
    </citation>
    <scope>NUCLEOTIDE SEQUENCE [LARGE SCALE GENOMIC DNA]</scope>
    <source>
        <strain evidence="2 3">ATCC 33574</strain>
    </source>
</reference>
<proteinExistence type="predicted"/>
<organism evidence="2 3">
    <name type="scientific">Segatella buccae ATCC 33574</name>
    <dbReference type="NCBI Taxonomy" id="873513"/>
    <lineage>
        <taxon>Bacteria</taxon>
        <taxon>Pseudomonadati</taxon>
        <taxon>Bacteroidota</taxon>
        <taxon>Bacteroidia</taxon>
        <taxon>Bacteroidales</taxon>
        <taxon>Prevotellaceae</taxon>
        <taxon>Segatella</taxon>
    </lineage>
</organism>
<dbReference type="STRING" id="873513.HMPREF6485_2040"/>
<protein>
    <recommendedName>
        <fullName evidence="4">Lipoprotein</fullName>
    </recommendedName>
</protein>
<keyword evidence="3" id="KW-1185">Reference proteome</keyword>
<name>E6K8V4_9BACT</name>